<dbReference type="InterPro" id="IPR017891">
    <property type="entry name" value="Insulin_GF-bd_Cys-rich_CS"/>
</dbReference>
<evidence type="ECO:0000256" key="3">
    <source>
        <dbReference type="ARBA" id="ARBA00011592"/>
    </source>
</evidence>
<dbReference type="OMA" id="QEPGCGC"/>
<dbReference type="SMART" id="SM00121">
    <property type="entry name" value="IB"/>
    <property type="match status" value="1"/>
</dbReference>
<protein>
    <recommendedName>
        <fullName evidence="4">Insulin-like growth factor-binding protein 4</fullName>
    </recommendedName>
</protein>
<dbReference type="GO" id="GO:0043410">
    <property type="term" value="P:positive regulation of MAPK cascade"/>
    <property type="evidence" value="ECO:0007669"/>
    <property type="project" value="Ensembl"/>
</dbReference>
<evidence type="ECO:0000313" key="14">
    <source>
        <dbReference type="Ensembl" id="ENSSPUP00000003036.1"/>
    </source>
</evidence>
<dbReference type="PRINTS" id="PR01976">
    <property type="entry name" value="IGFBPFAMILY"/>
</dbReference>
<dbReference type="GO" id="GO:0044342">
    <property type="term" value="P:type B pancreatic cell proliferation"/>
    <property type="evidence" value="ECO:0007669"/>
    <property type="project" value="Ensembl"/>
</dbReference>
<evidence type="ECO:0000256" key="11">
    <source>
        <dbReference type="SAM" id="SignalP"/>
    </source>
</evidence>
<dbReference type="InterPro" id="IPR000716">
    <property type="entry name" value="Thyroglobulin_1"/>
</dbReference>
<dbReference type="Gene3D" id="4.10.40.20">
    <property type="match status" value="1"/>
</dbReference>
<dbReference type="Proteomes" id="UP000694392">
    <property type="component" value="Unplaced"/>
</dbReference>
<dbReference type="Gene3D" id="4.10.800.10">
    <property type="entry name" value="Thyroglobulin type-1"/>
    <property type="match status" value="1"/>
</dbReference>
<gene>
    <name evidence="14" type="primary">IGFBP4</name>
</gene>
<dbReference type="FunFam" id="4.10.800.10:FF:000002">
    <property type="entry name" value="Insulin-like growth factor-binding protein 2"/>
    <property type="match status" value="1"/>
</dbReference>
<dbReference type="PRINTS" id="PR01980">
    <property type="entry name" value="IGFBPFAMILY4"/>
</dbReference>
<evidence type="ECO:0000256" key="1">
    <source>
        <dbReference type="ARBA" id="ARBA00003811"/>
    </source>
</evidence>
<keyword evidence="6" id="KW-0597">Phosphoprotein</keyword>
<dbReference type="PROSITE" id="PS51323">
    <property type="entry name" value="IGFBP_N_2"/>
    <property type="match status" value="1"/>
</dbReference>
<keyword evidence="11" id="KW-0732">Signal</keyword>
<dbReference type="InterPro" id="IPR036857">
    <property type="entry name" value="Thyroglobulin_1_sf"/>
</dbReference>
<reference evidence="14" key="2">
    <citation type="submission" date="2025-09" db="UniProtKB">
        <authorList>
            <consortium name="Ensembl"/>
        </authorList>
    </citation>
    <scope>IDENTIFICATION</scope>
</reference>
<dbReference type="CDD" id="cd00191">
    <property type="entry name" value="TY"/>
    <property type="match status" value="1"/>
</dbReference>
<dbReference type="InterPro" id="IPR000867">
    <property type="entry name" value="IGFBP-like"/>
</dbReference>
<dbReference type="AlphaFoldDB" id="A0A8D0G8S7"/>
<dbReference type="PROSITE" id="PS51162">
    <property type="entry name" value="THYROGLOBULIN_1_2"/>
    <property type="match status" value="1"/>
</dbReference>
<evidence type="ECO:0000313" key="15">
    <source>
        <dbReference type="Proteomes" id="UP000694392"/>
    </source>
</evidence>
<evidence type="ECO:0000256" key="8">
    <source>
        <dbReference type="ARBA" id="ARBA00023180"/>
    </source>
</evidence>
<dbReference type="SMART" id="SM00211">
    <property type="entry name" value="TY"/>
    <property type="match status" value="1"/>
</dbReference>
<reference evidence="14" key="1">
    <citation type="submission" date="2025-08" db="UniProtKB">
        <authorList>
            <consortium name="Ensembl"/>
        </authorList>
    </citation>
    <scope>IDENTIFICATION</scope>
</reference>
<feature type="domain" description="Thyroglobulin type-1" evidence="12">
    <location>
        <begin position="174"/>
        <end position="252"/>
    </location>
</feature>
<dbReference type="FunFam" id="4.10.40.20:FF:000001">
    <property type="entry name" value="Insulin-like growth factor binding protein 5"/>
    <property type="match status" value="1"/>
</dbReference>
<dbReference type="Ensembl" id="ENSSPUT00000003223.1">
    <property type="protein sequence ID" value="ENSSPUP00000003036.1"/>
    <property type="gene ID" value="ENSSPUG00000002353.1"/>
</dbReference>
<dbReference type="PANTHER" id="PTHR11551:SF7">
    <property type="entry name" value="INSULIN-LIKE GROWTH FACTOR-BINDING PROTEIN 4"/>
    <property type="match status" value="1"/>
</dbReference>
<comment type="function">
    <text evidence="1">IGF-binding proteins prolong the half-life of the IGFs and have been shown to either inhibit or stimulate the growth promoting effects of the IGFs on cell culture. They alter the interaction of IGFs with their cell surface receptors.</text>
</comment>
<evidence type="ECO:0000259" key="12">
    <source>
        <dbReference type="PROSITE" id="PS51162"/>
    </source>
</evidence>
<dbReference type="InterPro" id="IPR022327">
    <property type="entry name" value="IGFBP-4"/>
</dbReference>
<dbReference type="GeneTree" id="ENSGT00940000159647"/>
<evidence type="ECO:0000256" key="10">
    <source>
        <dbReference type="PROSITE-ProRule" id="PRU00500"/>
    </source>
</evidence>
<dbReference type="InterPro" id="IPR022321">
    <property type="entry name" value="IGFBP_1-6_chordata"/>
</dbReference>
<evidence type="ECO:0000256" key="9">
    <source>
        <dbReference type="ARBA" id="ARBA00023183"/>
    </source>
</evidence>
<keyword evidence="7" id="KW-1015">Disulfide bond</keyword>
<dbReference type="Pfam" id="PF00219">
    <property type="entry name" value="IGFBP"/>
    <property type="match status" value="1"/>
</dbReference>
<comment type="subunit">
    <text evidence="3">Binds IGF2 more than IGF1.</text>
</comment>
<evidence type="ECO:0000256" key="7">
    <source>
        <dbReference type="ARBA" id="ARBA00023157"/>
    </source>
</evidence>
<sequence>LLPRCLLAVALLLVALPGLGVSDEAIHCPPCSEEKLARCKAPVGCEELVREPGCGCCATCALAKGTPCGVYTARCGSGLRCYPPRGAEKPLHTLMHGQGVCTELTEIEAIQESLQPADKDEAEHPNNSFSPCSIQDRRCLQKQQAKIRERVNSGVKMRNGGSLHPREETRPIAQGSCQSELHRALERLAASQTRTHEDLYIIPIPNCDRNGNFHPKQCHPALDGQRGKFWCVDRKTGIKLSGSPEPKADLDCHLSVDSVRE</sequence>
<keyword evidence="5" id="KW-0964">Secreted</keyword>
<keyword evidence="8" id="KW-0325">Glycoprotein</keyword>
<organism evidence="14 15">
    <name type="scientific">Sphenodon punctatus</name>
    <name type="common">Tuatara</name>
    <name type="synonym">Hatteria punctata</name>
    <dbReference type="NCBI Taxonomy" id="8508"/>
    <lineage>
        <taxon>Eukaryota</taxon>
        <taxon>Metazoa</taxon>
        <taxon>Chordata</taxon>
        <taxon>Craniata</taxon>
        <taxon>Vertebrata</taxon>
        <taxon>Euteleostomi</taxon>
        <taxon>Lepidosauria</taxon>
        <taxon>Sphenodontia</taxon>
        <taxon>Sphenodontidae</taxon>
        <taxon>Sphenodon</taxon>
    </lineage>
</organism>
<dbReference type="SUPFAM" id="SSF57610">
    <property type="entry name" value="Thyroglobulin type-1 domain"/>
    <property type="match status" value="1"/>
</dbReference>
<dbReference type="Pfam" id="PF00086">
    <property type="entry name" value="Thyroglobulin_1"/>
    <property type="match status" value="1"/>
</dbReference>
<proteinExistence type="predicted"/>
<evidence type="ECO:0000256" key="6">
    <source>
        <dbReference type="ARBA" id="ARBA00022553"/>
    </source>
</evidence>
<evidence type="ECO:0000256" key="5">
    <source>
        <dbReference type="ARBA" id="ARBA00022525"/>
    </source>
</evidence>
<feature type="domain" description="IGFBP N-terminal" evidence="13">
    <location>
        <begin position="24"/>
        <end position="104"/>
    </location>
</feature>
<keyword evidence="9" id="KW-0340">Growth factor binding</keyword>
<dbReference type="SUPFAM" id="SSF57184">
    <property type="entry name" value="Growth factor receptor domain"/>
    <property type="match status" value="1"/>
</dbReference>
<comment type="subcellular location">
    <subcellularLocation>
        <location evidence="2">Secreted</location>
    </subcellularLocation>
</comment>
<comment type="caution">
    <text evidence="10">Lacks conserved residue(s) required for the propagation of feature annotation.</text>
</comment>
<evidence type="ECO:0000259" key="13">
    <source>
        <dbReference type="PROSITE" id="PS51323"/>
    </source>
</evidence>
<dbReference type="GO" id="GO:0031994">
    <property type="term" value="F:insulin-like growth factor I binding"/>
    <property type="evidence" value="ECO:0007669"/>
    <property type="project" value="TreeGrafter"/>
</dbReference>
<dbReference type="GO" id="GO:0031995">
    <property type="term" value="F:insulin-like growth factor II binding"/>
    <property type="evidence" value="ECO:0007669"/>
    <property type="project" value="TreeGrafter"/>
</dbReference>
<dbReference type="InterPro" id="IPR009030">
    <property type="entry name" value="Growth_fac_rcpt_cys_sf"/>
</dbReference>
<dbReference type="GO" id="GO:0010906">
    <property type="term" value="P:regulation of glucose metabolic process"/>
    <property type="evidence" value="ECO:0007669"/>
    <property type="project" value="Ensembl"/>
</dbReference>
<dbReference type="PANTHER" id="PTHR11551">
    <property type="entry name" value="INSULIN-LIKE GROWTH FACTOR BINDING PROTEIN"/>
    <property type="match status" value="1"/>
</dbReference>
<dbReference type="GO" id="GO:0000165">
    <property type="term" value="P:MAPK cascade"/>
    <property type="evidence" value="ECO:0007669"/>
    <property type="project" value="Ensembl"/>
</dbReference>
<dbReference type="PROSITE" id="PS00222">
    <property type="entry name" value="IGFBP_N_1"/>
    <property type="match status" value="1"/>
</dbReference>
<dbReference type="GO" id="GO:0043568">
    <property type="term" value="P:positive regulation of insulin-like growth factor receptor signaling pathway"/>
    <property type="evidence" value="ECO:0007669"/>
    <property type="project" value="Ensembl"/>
</dbReference>
<feature type="signal peptide" evidence="11">
    <location>
        <begin position="1"/>
        <end position="22"/>
    </location>
</feature>
<accession>A0A8D0G8S7</accession>
<evidence type="ECO:0000256" key="4">
    <source>
        <dbReference type="ARBA" id="ARBA00013680"/>
    </source>
</evidence>
<dbReference type="GO" id="GO:0001558">
    <property type="term" value="P:regulation of cell growth"/>
    <property type="evidence" value="ECO:0007669"/>
    <property type="project" value="Ensembl"/>
</dbReference>
<name>A0A8D0G8S7_SPHPU</name>
<keyword evidence="15" id="KW-1185">Reference proteome</keyword>
<dbReference type="GO" id="GO:0005615">
    <property type="term" value="C:extracellular space"/>
    <property type="evidence" value="ECO:0007669"/>
    <property type="project" value="Ensembl"/>
</dbReference>
<feature type="chain" id="PRO_5034866090" description="Insulin-like growth factor-binding protein 4" evidence="11">
    <location>
        <begin position="23"/>
        <end position="261"/>
    </location>
</feature>
<evidence type="ECO:0000256" key="2">
    <source>
        <dbReference type="ARBA" id="ARBA00004613"/>
    </source>
</evidence>